<dbReference type="SUPFAM" id="SSF46785">
    <property type="entry name" value="Winged helix' DNA-binding domain"/>
    <property type="match status" value="1"/>
</dbReference>
<keyword evidence="3" id="KW-0804">Transcription</keyword>
<keyword evidence="1" id="KW-0805">Transcription regulation</keyword>
<dbReference type="SMART" id="SM00419">
    <property type="entry name" value="HTH_CRP"/>
    <property type="match status" value="1"/>
</dbReference>
<dbReference type="OrthoDB" id="9127033at2"/>
<dbReference type="InterPro" id="IPR036390">
    <property type="entry name" value="WH_DNA-bd_sf"/>
</dbReference>
<name>A0A2T6BUN5_9FLAO</name>
<reference evidence="6 7" key="1">
    <citation type="submission" date="2018-04" db="EMBL/GenBank/DDBJ databases">
        <title>Genomic Encyclopedia of Archaeal and Bacterial Type Strains, Phase II (KMG-II): from individual species to whole genera.</title>
        <authorList>
            <person name="Goeker M."/>
        </authorList>
    </citation>
    <scope>NUCLEOTIDE SEQUENCE [LARGE SCALE GENOMIC DNA]</scope>
    <source>
        <strain evidence="6 7">DSM 25731</strain>
    </source>
</reference>
<dbReference type="GO" id="GO:0005829">
    <property type="term" value="C:cytosol"/>
    <property type="evidence" value="ECO:0007669"/>
    <property type="project" value="TreeGrafter"/>
</dbReference>
<keyword evidence="2" id="KW-0238">DNA-binding</keyword>
<dbReference type="InterPro" id="IPR014710">
    <property type="entry name" value="RmlC-like_jellyroll"/>
</dbReference>
<dbReference type="GO" id="GO:0003677">
    <property type="term" value="F:DNA binding"/>
    <property type="evidence" value="ECO:0007669"/>
    <property type="project" value="UniProtKB-KW"/>
</dbReference>
<dbReference type="InterPro" id="IPR050397">
    <property type="entry name" value="Env_Response_Regulators"/>
</dbReference>
<dbReference type="PROSITE" id="PS50042">
    <property type="entry name" value="CNMP_BINDING_3"/>
    <property type="match status" value="1"/>
</dbReference>
<evidence type="ECO:0000256" key="2">
    <source>
        <dbReference type="ARBA" id="ARBA00023125"/>
    </source>
</evidence>
<accession>A0A2T6BUN5</accession>
<dbReference type="PANTHER" id="PTHR24567">
    <property type="entry name" value="CRP FAMILY TRANSCRIPTIONAL REGULATORY PROTEIN"/>
    <property type="match status" value="1"/>
</dbReference>
<evidence type="ECO:0000259" key="4">
    <source>
        <dbReference type="PROSITE" id="PS50042"/>
    </source>
</evidence>
<comment type="caution">
    <text evidence="6">The sequence shown here is derived from an EMBL/GenBank/DDBJ whole genome shotgun (WGS) entry which is preliminary data.</text>
</comment>
<dbReference type="GO" id="GO:0003700">
    <property type="term" value="F:DNA-binding transcription factor activity"/>
    <property type="evidence" value="ECO:0007669"/>
    <property type="project" value="TreeGrafter"/>
</dbReference>
<dbReference type="Gene3D" id="1.10.10.10">
    <property type="entry name" value="Winged helix-like DNA-binding domain superfamily/Winged helix DNA-binding domain"/>
    <property type="match status" value="1"/>
</dbReference>
<organism evidence="6 7">
    <name type="scientific">Kordia periserrulae</name>
    <dbReference type="NCBI Taxonomy" id="701523"/>
    <lineage>
        <taxon>Bacteria</taxon>
        <taxon>Pseudomonadati</taxon>
        <taxon>Bacteroidota</taxon>
        <taxon>Flavobacteriia</taxon>
        <taxon>Flavobacteriales</taxon>
        <taxon>Flavobacteriaceae</taxon>
        <taxon>Kordia</taxon>
    </lineage>
</organism>
<dbReference type="Proteomes" id="UP000244090">
    <property type="component" value="Unassembled WGS sequence"/>
</dbReference>
<dbReference type="AlphaFoldDB" id="A0A2T6BUN5"/>
<gene>
    <name evidence="6" type="ORF">C8N46_10866</name>
</gene>
<dbReference type="RefSeq" id="WP_108115911.1">
    <property type="nucleotide sequence ID" value="NZ_QBKT01000008.1"/>
</dbReference>
<dbReference type="Gene3D" id="2.60.120.10">
    <property type="entry name" value="Jelly Rolls"/>
    <property type="match status" value="1"/>
</dbReference>
<proteinExistence type="predicted"/>
<dbReference type="CDD" id="cd00038">
    <property type="entry name" value="CAP_ED"/>
    <property type="match status" value="1"/>
</dbReference>
<dbReference type="SMART" id="SM00100">
    <property type="entry name" value="cNMP"/>
    <property type="match status" value="1"/>
</dbReference>
<evidence type="ECO:0000313" key="6">
    <source>
        <dbReference type="EMBL" id="PTX59756.1"/>
    </source>
</evidence>
<dbReference type="InterPro" id="IPR000595">
    <property type="entry name" value="cNMP-bd_dom"/>
</dbReference>
<dbReference type="InterPro" id="IPR036388">
    <property type="entry name" value="WH-like_DNA-bd_sf"/>
</dbReference>
<dbReference type="Pfam" id="PF00027">
    <property type="entry name" value="cNMP_binding"/>
    <property type="match status" value="1"/>
</dbReference>
<dbReference type="PANTHER" id="PTHR24567:SF74">
    <property type="entry name" value="HTH-TYPE TRANSCRIPTIONAL REGULATOR ARCR"/>
    <property type="match status" value="1"/>
</dbReference>
<evidence type="ECO:0000259" key="5">
    <source>
        <dbReference type="PROSITE" id="PS51063"/>
    </source>
</evidence>
<dbReference type="EMBL" id="QBKT01000008">
    <property type="protein sequence ID" value="PTX59756.1"/>
    <property type="molecule type" value="Genomic_DNA"/>
</dbReference>
<feature type="domain" description="HTH crp-type" evidence="5">
    <location>
        <begin position="152"/>
        <end position="223"/>
    </location>
</feature>
<protein>
    <submittedName>
        <fullName evidence="6">CRP-like cAMP-binding protein</fullName>
    </submittedName>
</protein>
<dbReference type="SUPFAM" id="SSF51206">
    <property type="entry name" value="cAMP-binding domain-like"/>
    <property type="match status" value="1"/>
</dbReference>
<evidence type="ECO:0000256" key="3">
    <source>
        <dbReference type="ARBA" id="ARBA00023163"/>
    </source>
</evidence>
<keyword evidence="7" id="KW-1185">Reference proteome</keyword>
<sequence>MDPNLFPYTTYKFNNEELLSHLPENVLAIINARRKKLAFKAGEFIFEEGNLPEGIYRVKKGKVKKLTTTNFGTQHIFYLCKEREYLGYHALLSEELYADAAMALVDCELEFIPKEDFLAAIEVSHELSQRLLRSLSHEFGVFINATKLLAKHTVRERAALNLLILESKFKEEGVEETAINMSRDDLASMVGTAKESLVRMLKDFKEEQLITTHRRNIFIKNHQGLLKISNSVAHQK</sequence>
<dbReference type="InterPro" id="IPR018490">
    <property type="entry name" value="cNMP-bd_dom_sf"/>
</dbReference>
<dbReference type="PROSITE" id="PS51063">
    <property type="entry name" value="HTH_CRP_2"/>
    <property type="match status" value="1"/>
</dbReference>
<feature type="domain" description="Cyclic nucleotide-binding" evidence="4">
    <location>
        <begin position="18"/>
        <end position="138"/>
    </location>
</feature>
<dbReference type="Pfam" id="PF13545">
    <property type="entry name" value="HTH_Crp_2"/>
    <property type="match status" value="1"/>
</dbReference>
<evidence type="ECO:0000256" key="1">
    <source>
        <dbReference type="ARBA" id="ARBA00023015"/>
    </source>
</evidence>
<dbReference type="InterPro" id="IPR012318">
    <property type="entry name" value="HTH_CRP"/>
</dbReference>
<evidence type="ECO:0000313" key="7">
    <source>
        <dbReference type="Proteomes" id="UP000244090"/>
    </source>
</evidence>